<dbReference type="RefSeq" id="WP_047214568.1">
    <property type="nucleotide sequence ID" value="NZ_CP011568.3"/>
</dbReference>
<accession>A0A0G3ENY7</accession>
<proteinExistence type="predicted"/>
<dbReference type="Proteomes" id="UP000036700">
    <property type="component" value="Chromosome"/>
</dbReference>
<keyword evidence="3" id="KW-1185">Reference proteome</keyword>
<dbReference type="KEGG" id="ptx:ABW99_11255"/>
<dbReference type="InterPro" id="IPR046058">
    <property type="entry name" value="WbuC_cupin"/>
</dbReference>
<dbReference type="NCBIfam" id="TIGR04366">
    <property type="entry name" value="cupin_WbuC"/>
    <property type="match status" value="1"/>
</dbReference>
<protein>
    <recommendedName>
        <fullName evidence="1">Cupin fold metalloprotein WbuC cupin domain-containing protein</fullName>
    </recommendedName>
</protein>
<dbReference type="Pfam" id="PF19480">
    <property type="entry name" value="DUF6016"/>
    <property type="match status" value="1"/>
</dbReference>
<dbReference type="STRING" id="445709.ABW99_11255"/>
<dbReference type="PATRIC" id="fig|445709.3.peg.2393"/>
<dbReference type="EMBL" id="CP011568">
    <property type="protein sequence ID" value="AKJ68705.1"/>
    <property type="molecule type" value="Genomic_DNA"/>
</dbReference>
<dbReference type="InterPro" id="IPR014710">
    <property type="entry name" value="RmlC-like_jellyroll"/>
</dbReference>
<dbReference type="CDD" id="cd07005">
    <property type="entry name" value="cupin_WbuC-like"/>
    <property type="match status" value="1"/>
</dbReference>
<name>A0A0G3ENY7_9BURK</name>
<dbReference type="InterPro" id="IPR011051">
    <property type="entry name" value="RmlC_Cupin_sf"/>
</dbReference>
<gene>
    <name evidence="2" type="ORF">ABW99_11255</name>
</gene>
<dbReference type="SUPFAM" id="SSF51182">
    <property type="entry name" value="RmlC-like cupins"/>
    <property type="match status" value="1"/>
</dbReference>
<dbReference type="AlphaFoldDB" id="A0A0G3ENY7"/>
<sequence>MKTLPSDQLDVLADAARQSPRLRMNHNLHAELSDPIQRLAIAMEPGTYIRPHRHGHTWELLLPLRGRFAVLEFDRQGVVTGRTTLGAGAAVVETPPDTLHTVVSLDGGGVIFEVKHGPYRPFVDADYAPWSAEAGTPQAQAFMAWCMTAAVGDRWPA</sequence>
<evidence type="ECO:0000259" key="1">
    <source>
        <dbReference type="Pfam" id="PF19480"/>
    </source>
</evidence>
<organism evidence="2 3">
    <name type="scientific">Pandoraea thiooxydans</name>
    <dbReference type="NCBI Taxonomy" id="445709"/>
    <lineage>
        <taxon>Bacteria</taxon>
        <taxon>Pseudomonadati</taxon>
        <taxon>Pseudomonadota</taxon>
        <taxon>Betaproteobacteria</taxon>
        <taxon>Burkholderiales</taxon>
        <taxon>Burkholderiaceae</taxon>
        <taxon>Pandoraea</taxon>
    </lineage>
</organism>
<feature type="domain" description="Cupin fold metalloprotein WbuC cupin" evidence="1">
    <location>
        <begin position="6"/>
        <end position="85"/>
    </location>
</feature>
<evidence type="ECO:0000313" key="2">
    <source>
        <dbReference type="EMBL" id="AKJ68705.1"/>
    </source>
</evidence>
<dbReference type="InterPro" id="IPR027565">
    <property type="entry name" value="Cupin_WbuC"/>
</dbReference>
<dbReference type="Gene3D" id="2.60.120.10">
    <property type="entry name" value="Jelly Rolls"/>
    <property type="match status" value="1"/>
</dbReference>
<reference evidence="3" key="1">
    <citation type="submission" date="2015-06" db="EMBL/GenBank/DDBJ databases">
        <authorList>
            <person name="Lim Y.L."/>
            <person name="Ee R."/>
            <person name="Yong D."/>
            <person name="How K.Y."/>
            <person name="Yin W.F."/>
            <person name="Chan K.G."/>
        </authorList>
    </citation>
    <scope>NUCLEOTIDE SEQUENCE [LARGE SCALE GENOMIC DNA]</scope>
    <source>
        <strain evidence="3">DSM 25325</strain>
    </source>
</reference>
<evidence type="ECO:0000313" key="3">
    <source>
        <dbReference type="Proteomes" id="UP000036700"/>
    </source>
</evidence>